<name>A0A381N192_9ZZZZ</name>
<dbReference type="EMBL" id="UINC01000064">
    <property type="protein sequence ID" value="SUZ48336.1"/>
    <property type="molecule type" value="Genomic_DNA"/>
</dbReference>
<protein>
    <submittedName>
        <fullName evidence="1">Uncharacterized protein</fullName>
    </submittedName>
</protein>
<sequence length="37" mass="4503">MLTSIQIFNIPEINKIILEYKYQIDEIYNIILFLDDI</sequence>
<feature type="non-terminal residue" evidence="1">
    <location>
        <position position="37"/>
    </location>
</feature>
<proteinExistence type="predicted"/>
<organism evidence="1">
    <name type="scientific">marine metagenome</name>
    <dbReference type="NCBI Taxonomy" id="408172"/>
    <lineage>
        <taxon>unclassified sequences</taxon>
        <taxon>metagenomes</taxon>
        <taxon>ecological metagenomes</taxon>
    </lineage>
</organism>
<evidence type="ECO:0000313" key="1">
    <source>
        <dbReference type="EMBL" id="SUZ48336.1"/>
    </source>
</evidence>
<accession>A0A381N192</accession>
<gene>
    <name evidence="1" type="ORF">METZ01_LOCUS1190</name>
</gene>
<dbReference type="AlphaFoldDB" id="A0A381N192"/>
<reference evidence="1" key="1">
    <citation type="submission" date="2018-05" db="EMBL/GenBank/DDBJ databases">
        <authorList>
            <person name="Lanie J.A."/>
            <person name="Ng W.-L."/>
            <person name="Kazmierczak K.M."/>
            <person name="Andrzejewski T.M."/>
            <person name="Davidsen T.M."/>
            <person name="Wayne K.J."/>
            <person name="Tettelin H."/>
            <person name="Glass J.I."/>
            <person name="Rusch D."/>
            <person name="Podicherti R."/>
            <person name="Tsui H.-C.T."/>
            <person name="Winkler M.E."/>
        </authorList>
    </citation>
    <scope>NUCLEOTIDE SEQUENCE</scope>
</reference>